<feature type="binding site" evidence="11">
    <location>
        <position position="101"/>
    </location>
    <ligand>
        <name>ATP</name>
        <dbReference type="ChEBI" id="CHEBI:30616"/>
    </ligand>
</feature>
<feature type="region of interest" description="Disordered" evidence="12">
    <location>
        <begin position="503"/>
        <end position="545"/>
    </location>
</feature>
<name>A0A8J6B6N8_9EUKA</name>
<evidence type="ECO:0000256" key="4">
    <source>
        <dbReference type="ARBA" id="ARBA00022679"/>
    </source>
</evidence>
<comment type="catalytic activity">
    <reaction evidence="9">
        <text>L-threonyl-[protein] + ATP = O-phospho-L-threonyl-[protein] + ADP + H(+)</text>
        <dbReference type="Rhea" id="RHEA:46608"/>
        <dbReference type="Rhea" id="RHEA-COMP:11060"/>
        <dbReference type="Rhea" id="RHEA-COMP:11605"/>
        <dbReference type="ChEBI" id="CHEBI:15378"/>
        <dbReference type="ChEBI" id="CHEBI:30013"/>
        <dbReference type="ChEBI" id="CHEBI:30616"/>
        <dbReference type="ChEBI" id="CHEBI:61977"/>
        <dbReference type="ChEBI" id="CHEBI:456216"/>
        <dbReference type="EC" id="2.7.12.1"/>
    </reaction>
</comment>
<dbReference type="CDD" id="cd14210">
    <property type="entry name" value="PKc_DYRK"/>
    <property type="match status" value="1"/>
</dbReference>
<dbReference type="Pfam" id="PF00069">
    <property type="entry name" value="Pkinase"/>
    <property type="match status" value="1"/>
</dbReference>
<evidence type="ECO:0000256" key="1">
    <source>
        <dbReference type="ARBA" id="ARBA00008867"/>
    </source>
</evidence>
<dbReference type="InterPro" id="IPR042521">
    <property type="entry name" value="DYRK"/>
</dbReference>
<dbReference type="InterPro" id="IPR000719">
    <property type="entry name" value="Prot_kinase_dom"/>
</dbReference>
<evidence type="ECO:0000256" key="6">
    <source>
        <dbReference type="ARBA" id="ARBA00022777"/>
    </source>
</evidence>
<dbReference type="SMART" id="SM00220">
    <property type="entry name" value="S_TKc"/>
    <property type="match status" value="1"/>
</dbReference>
<organism evidence="14 15">
    <name type="scientific">Carpediemonas membranifera</name>
    <dbReference type="NCBI Taxonomy" id="201153"/>
    <lineage>
        <taxon>Eukaryota</taxon>
        <taxon>Metamonada</taxon>
        <taxon>Carpediemonas-like organisms</taxon>
        <taxon>Carpediemonas</taxon>
    </lineage>
</organism>
<dbReference type="GO" id="GO:0004712">
    <property type="term" value="F:protein serine/threonine/tyrosine kinase activity"/>
    <property type="evidence" value="ECO:0007669"/>
    <property type="project" value="UniProtKB-EC"/>
</dbReference>
<evidence type="ECO:0000259" key="13">
    <source>
        <dbReference type="PROSITE" id="PS50011"/>
    </source>
</evidence>
<evidence type="ECO:0000256" key="11">
    <source>
        <dbReference type="PROSITE-ProRule" id="PRU10141"/>
    </source>
</evidence>
<feature type="domain" description="Protein kinase" evidence="13">
    <location>
        <begin position="72"/>
        <end position="368"/>
    </location>
</feature>
<keyword evidence="15" id="KW-1185">Reference proteome</keyword>
<dbReference type="GO" id="GO:0004674">
    <property type="term" value="F:protein serine/threonine kinase activity"/>
    <property type="evidence" value="ECO:0007669"/>
    <property type="project" value="UniProtKB-KW"/>
</dbReference>
<dbReference type="SUPFAM" id="SSF56112">
    <property type="entry name" value="Protein kinase-like (PK-like)"/>
    <property type="match status" value="1"/>
</dbReference>
<feature type="compositionally biased region" description="Polar residues" evidence="12">
    <location>
        <begin position="411"/>
        <end position="425"/>
    </location>
</feature>
<dbReference type="PANTHER" id="PTHR24058">
    <property type="entry name" value="DUAL SPECIFICITY PROTEIN KINASE"/>
    <property type="match status" value="1"/>
</dbReference>
<dbReference type="PROSITE" id="PS50011">
    <property type="entry name" value="PROTEIN_KINASE_DOM"/>
    <property type="match status" value="1"/>
</dbReference>
<evidence type="ECO:0000256" key="12">
    <source>
        <dbReference type="SAM" id="MobiDB-lite"/>
    </source>
</evidence>
<dbReference type="GO" id="GO:0005856">
    <property type="term" value="C:cytoskeleton"/>
    <property type="evidence" value="ECO:0007669"/>
    <property type="project" value="TreeGrafter"/>
</dbReference>
<comment type="catalytic activity">
    <reaction evidence="10">
        <text>L-tyrosyl-[protein] + ATP = O-phospho-L-tyrosyl-[protein] + ADP + H(+)</text>
        <dbReference type="Rhea" id="RHEA:10596"/>
        <dbReference type="Rhea" id="RHEA-COMP:10136"/>
        <dbReference type="Rhea" id="RHEA-COMP:20101"/>
        <dbReference type="ChEBI" id="CHEBI:15378"/>
        <dbReference type="ChEBI" id="CHEBI:30616"/>
        <dbReference type="ChEBI" id="CHEBI:46858"/>
        <dbReference type="ChEBI" id="CHEBI:61978"/>
        <dbReference type="ChEBI" id="CHEBI:456216"/>
        <dbReference type="EC" id="2.7.12.1"/>
    </reaction>
</comment>
<protein>
    <recommendedName>
        <fullName evidence="2">dual-specificity kinase</fullName>
        <ecNumber evidence="2">2.7.12.1</ecNumber>
    </recommendedName>
</protein>
<comment type="caution">
    <text evidence="14">The sequence shown here is derived from an EMBL/GenBank/DDBJ whole genome shotgun (WGS) entry which is preliminary data.</text>
</comment>
<sequence length="556" mass="62684">MAPISPAACLKTNQAQLTHYEQSEIFQYPAIYYWGAGAHKIQGSPAQASNAGYDDDRGDYKFVLHDHFSYRYEVLNMLGRGSFGQVAKVYDYKTNKVVALKVIRNKKRFHHQGLIEVKILDYLRDHDPNDTTNIVRTYESFYFRNHLCVTFELLSVNLYEFMKSNNFQSLSLALIRKFAIQLLNALRYQYQHRIVHCDLKPENILLKHPLKSGIKVIDFGSSCFENEKIYTYIQSRFYRSPEIILGGDYGLPIDMWSLGCILAELYTGYPLFPGENEAEQLACIMEVMGVPPHHVISNASRRKLFFDGQNQPLPVVNSRGRKRRPGTKDLATALRCNDKDFLSFLAGCLEWDPHTRFTPDQALAHPWIMDAMMMLSTPSKQPAPKQEPAKAVTELPGPVKPTSERRARPRQPQTLHPAQKAQHSTKPAPPKPTSRHWRIEKTGRWGGAAVGVGTPKTGSTANLGPVAMTDKTKPRTVFLPTKPKEPHARVQPYPRKSLFFRDSTADSSAGPATAAVPKPRTGGNLPAIDAASRHPRGGIGFPPVTQRNRLYSHFFS</sequence>
<keyword evidence="4" id="KW-0808">Transferase</keyword>
<evidence type="ECO:0000256" key="3">
    <source>
        <dbReference type="ARBA" id="ARBA00022527"/>
    </source>
</evidence>
<dbReference type="Gene3D" id="3.30.200.20">
    <property type="entry name" value="Phosphorylase Kinase, domain 1"/>
    <property type="match status" value="1"/>
</dbReference>
<evidence type="ECO:0000256" key="10">
    <source>
        <dbReference type="ARBA" id="ARBA00051680"/>
    </source>
</evidence>
<evidence type="ECO:0000256" key="2">
    <source>
        <dbReference type="ARBA" id="ARBA00013203"/>
    </source>
</evidence>
<comment type="catalytic activity">
    <reaction evidence="8">
        <text>L-seryl-[protein] + ATP = O-phospho-L-seryl-[protein] + ADP + H(+)</text>
        <dbReference type="Rhea" id="RHEA:17989"/>
        <dbReference type="Rhea" id="RHEA-COMP:9863"/>
        <dbReference type="Rhea" id="RHEA-COMP:11604"/>
        <dbReference type="ChEBI" id="CHEBI:15378"/>
        <dbReference type="ChEBI" id="CHEBI:29999"/>
        <dbReference type="ChEBI" id="CHEBI:30616"/>
        <dbReference type="ChEBI" id="CHEBI:83421"/>
        <dbReference type="ChEBI" id="CHEBI:456216"/>
        <dbReference type="EC" id="2.7.12.1"/>
    </reaction>
</comment>
<dbReference type="GO" id="GO:0005524">
    <property type="term" value="F:ATP binding"/>
    <property type="evidence" value="ECO:0007669"/>
    <property type="project" value="UniProtKB-UniRule"/>
</dbReference>
<keyword evidence="6 14" id="KW-0418">Kinase</keyword>
<dbReference type="AlphaFoldDB" id="A0A8J6B6N8"/>
<evidence type="ECO:0000256" key="7">
    <source>
        <dbReference type="ARBA" id="ARBA00022840"/>
    </source>
</evidence>
<accession>A0A8J6B6N8</accession>
<dbReference type="InterPro" id="IPR017441">
    <property type="entry name" value="Protein_kinase_ATP_BS"/>
</dbReference>
<dbReference type="PROSITE" id="PS00108">
    <property type="entry name" value="PROTEIN_KINASE_ST"/>
    <property type="match status" value="1"/>
</dbReference>
<feature type="region of interest" description="Disordered" evidence="12">
    <location>
        <begin position="378"/>
        <end position="467"/>
    </location>
</feature>
<dbReference type="InterPro" id="IPR050494">
    <property type="entry name" value="Ser_Thr_dual-spec_kinase"/>
</dbReference>
<evidence type="ECO:0000256" key="9">
    <source>
        <dbReference type="ARBA" id="ARBA00049308"/>
    </source>
</evidence>
<keyword evidence="5 11" id="KW-0547">Nucleotide-binding</keyword>
<comment type="similarity">
    <text evidence="1">Belongs to the protein kinase superfamily. CMGC Ser/Thr protein kinase family. MNB/DYRK subfamily.</text>
</comment>
<dbReference type="Proteomes" id="UP000717585">
    <property type="component" value="Unassembled WGS sequence"/>
</dbReference>
<dbReference type="FunFam" id="1.10.510.10:FF:000112">
    <property type="entry name" value="Putative dual specificity tyrosine-phosphorylation-regulated kinase 2"/>
    <property type="match status" value="1"/>
</dbReference>
<keyword evidence="7 11" id="KW-0067">ATP-binding</keyword>
<gene>
    <name evidence="14" type="ORF">J8273_7381</name>
</gene>
<dbReference type="EMBL" id="JAHDYR010000062">
    <property type="protein sequence ID" value="KAG9391107.1"/>
    <property type="molecule type" value="Genomic_DNA"/>
</dbReference>
<dbReference type="PANTHER" id="PTHR24058:SF22">
    <property type="entry name" value="DUAL SPECIFICITY TYROSINE-PHOSPHORYLATION-REGULATED KINASE 4"/>
    <property type="match status" value="1"/>
</dbReference>
<proteinExistence type="inferred from homology"/>
<evidence type="ECO:0000256" key="8">
    <source>
        <dbReference type="ARBA" id="ARBA00049003"/>
    </source>
</evidence>
<dbReference type="EC" id="2.7.12.1" evidence="2"/>
<evidence type="ECO:0000313" key="14">
    <source>
        <dbReference type="EMBL" id="KAG9391107.1"/>
    </source>
</evidence>
<dbReference type="Gene3D" id="3.30.10.30">
    <property type="entry name" value="DYRK"/>
    <property type="match status" value="1"/>
</dbReference>
<keyword evidence="3" id="KW-0723">Serine/threonine-protein kinase</keyword>
<evidence type="ECO:0000256" key="5">
    <source>
        <dbReference type="ARBA" id="ARBA00022741"/>
    </source>
</evidence>
<evidence type="ECO:0000313" key="15">
    <source>
        <dbReference type="Proteomes" id="UP000717585"/>
    </source>
</evidence>
<dbReference type="PROSITE" id="PS00107">
    <property type="entry name" value="PROTEIN_KINASE_ATP"/>
    <property type="match status" value="1"/>
</dbReference>
<dbReference type="OrthoDB" id="9332038at2759"/>
<reference evidence="14" key="1">
    <citation type="submission" date="2021-05" db="EMBL/GenBank/DDBJ databases">
        <title>A free-living protist that lacks canonical eukaryotic 1 DNA replication and segregation systems.</title>
        <authorList>
            <person name="Salas-Leiva D.E."/>
            <person name="Tromer E.C."/>
            <person name="Curtis B.A."/>
            <person name="Jerlstrom-Hultqvist J."/>
            <person name="Kolisko M."/>
            <person name="Yi Z."/>
            <person name="Salas-Leiva J.S."/>
            <person name="Gallot-Lavallee L."/>
            <person name="Kops G.J.P.L."/>
            <person name="Archibald J.M."/>
            <person name="Simpson A.G.B."/>
            <person name="Roger A.J."/>
        </authorList>
    </citation>
    <scope>NUCLEOTIDE SEQUENCE</scope>
    <source>
        <strain evidence="14">BICM</strain>
    </source>
</reference>
<dbReference type="Gene3D" id="1.10.510.10">
    <property type="entry name" value="Transferase(Phosphotransferase) domain 1"/>
    <property type="match status" value="1"/>
</dbReference>
<dbReference type="InterPro" id="IPR008271">
    <property type="entry name" value="Ser/Thr_kinase_AS"/>
</dbReference>
<dbReference type="GO" id="GO:0005737">
    <property type="term" value="C:cytoplasm"/>
    <property type="evidence" value="ECO:0007669"/>
    <property type="project" value="TreeGrafter"/>
</dbReference>
<dbReference type="InterPro" id="IPR011009">
    <property type="entry name" value="Kinase-like_dom_sf"/>
</dbReference>